<evidence type="ECO:0000256" key="1">
    <source>
        <dbReference type="ARBA" id="ARBA00004828"/>
    </source>
</evidence>
<evidence type="ECO:0000256" key="3">
    <source>
        <dbReference type="ARBA" id="ARBA00022605"/>
    </source>
</evidence>
<protein>
    <recommendedName>
        <fullName evidence="9">Acetylglutamate kinase</fullName>
        <ecNumber evidence="9">2.7.2.8</ecNumber>
    </recommendedName>
    <alternativeName>
        <fullName evidence="9">N-acetyl-L-glutamate 5-phosphotransferase</fullName>
    </alternativeName>
    <alternativeName>
        <fullName evidence="9">NAG kinase</fullName>
        <shortName evidence="9">NAGK</shortName>
    </alternativeName>
</protein>
<dbReference type="KEGG" id="cace:CACET_c06620"/>
<reference evidence="10 11" key="1">
    <citation type="submission" date="2014-10" db="EMBL/GenBank/DDBJ databases">
        <title>Genome sequence of Clostridium aceticum DSM 1496.</title>
        <authorList>
            <person name="Poehlein A."/>
            <person name="Schiel-Bengelsdorf B."/>
            <person name="Gottschalk G."/>
            <person name="Duerre P."/>
            <person name="Daniel R."/>
        </authorList>
    </citation>
    <scope>NUCLEOTIDE SEQUENCE [LARGE SCALE GENOMIC DNA]</scope>
    <source>
        <strain evidence="10 11">DSM 1496</strain>
    </source>
</reference>
<dbReference type="PANTHER" id="PTHR23342">
    <property type="entry name" value="N-ACETYLGLUTAMATE SYNTHASE"/>
    <property type="match status" value="1"/>
</dbReference>
<feature type="binding site" evidence="9">
    <location>
        <begin position="65"/>
        <end position="66"/>
    </location>
    <ligand>
        <name>substrate</name>
    </ligand>
</feature>
<keyword evidence="4 9" id="KW-0808">Transferase</keyword>
<dbReference type="PANTHER" id="PTHR23342:SF0">
    <property type="entry name" value="N-ACETYLGLUTAMATE SYNTHASE, MITOCHONDRIAL"/>
    <property type="match status" value="1"/>
</dbReference>
<dbReference type="CDD" id="cd04250">
    <property type="entry name" value="AAK_NAGK-C"/>
    <property type="match status" value="1"/>
</dbReference>
<evidence type="ECO:0000256" key="9">
    <source>
        <dbReference type="HAMAP-Rule" id="MF_00082"/>
    </source>
</evidence>
<keyword evidence="7 9" id="KW-0067">ATP-binding</keyword>
<dbReference type="SUPFAM" id="SSF53633">
    <property type="entry name" value="Carbamate kinase-like"/>
    <property type="match status" value="1"/>
</dbReference>
<evidence type="ECO:0000313" key="10">
    <source>
        <dbReference type="EMBL" id="AKL94172.1"/>
    </source>
</evidence>
<dbReference type="FunFam" id="3.40.1160.10:FF:000004">
    <property type="entry name" value="Acetylglutamate kinase"/>
    <property type="match status" value="1"/>
</dbReference>
<comment type="similarity">
    <text evidence="9">Belongs to the acetylglutamate kinase family. ArgB subfamily.</text>
</comment>
<dbReference type="GO" id="GO:0005524">
    <property type="term" value="F:ATP binding"/>
    <property type="evidence" value="ECO:0007669"/>
    <property type="project" value="UniProtKB-UniRule"/>
</dbReference>
<dbReference type="InterPro" id="IPR036393">
    <property type="entry name" value="AceGlu_kinase-like_sf"/>
</dbReference>
<name>A0A0D8IDU6_9CLOT</name>
<dbReference type="InterPro" id="IPR041727">
    <property type="entry name" value="NAGK-C"/>
</dbReference>
<evidence type="ECO:0000256" key="6">
    <source>
        <dbReference type="ARBA" id="ARBA00022777"/>
    </source>
</evidence>
<keyword evidence="5 9" id="KW-0547">Nucleotide-binding</keyword>
<comment type="subcellular location">
    <subcellularLocation>
        <location evidence="9">Cytoplasm</location>
    </subcellularLocation>
</comment>
<feature type="site" description="Transition state stabilizer" evidence="9">
    <location>
        <position position="242"/>
    </location>
</feature>
<dbReference type="HAMAP" id="MF_00082">
    <property type="entry name" value="ArgB"/>
    <property type="match status" value="1"/>
</dbReference>
<dbReference type="EC" id="2.7.2.8" evidence="9"/>
<keyword evidence="2 9" id="KW-0055">Arginine biosynthesis</keyword>
<dbReference type="PATRIC" id="fig|84022.5.peg.1426"/>
<feature type="site" description="Transition state stabilizer" evidence="9">
    <location>
        <position position="30"/>
    </location>
</feature>
<evidence type="ECO:0000313" key="11">
    <source>
        <dbReference type="Proteomes" id="UP000035704"/>
    </source>
</evidence>
<dbReference type="NCBIfam" id="TIGR00761">
    <property type="entry name" value="argB"/>
    <property type="match status" value="1"/>
</dbReference>
<keyword evidence="9" id="KW-0963">Cytoplasm</keyword>
<dbReference type="UniPathway" id="UPA00068">
    <property type="reaction ID" value="UER00107"/>
</dbReference>
<accession>A0A0D8IDU6</accession>
<dbReference type="Gene3D" id="3.40.1160.10">
    <property type="entry name" value="Acetylglutamate kinase-like"/>
    <property type="match status" value="1"/>
</dbReference>
<sequence length="284" mass="30927">MKLSPCQKADILIESLPYIKAFHNQTVVIKYGGNAMINNELKQTVIKDIVLMKYVGMNPVVVHGGGPEITEMMQKLGKEPQFVDGLRVTDQETMDITEMILLGKINRQIVSLINGNGVKAIGISGKDGNMILAKQRNPKLGLVGEIENIDISLINTITDNGYVPVISPIGCGSQGETYNINADEVAGRVAAALGAKKLMLITDVKGVMRDQNDSNSIISHIKTKEIRRYIESEIISGGMIPKVQCCFDAVTNGVERAHIIDGRKPHSILLEIFTNEGIGTMITN</sequence>
<dbReference type="InterPro" id="IPR001048">
    <property type="entry name" value="Asp/Glu/Uridylate_kinase"/>
</dbReference>
<evidence type="ECO:0000256" key="4">
    <source>
        <dbReference type="ARBA" id="ARBA00022679"/>
    </source>
</evidence>
<dbReference type="PIRSF" id="PIRSF000728">
    <property type="entry name" value="NAGK"/>
    <property type="match status" value="1"/>
</dbReference>
<dbReference type="RefSeq" id="WP_044822995.1">
    <property type="nucleotide sequence ID" value="NZ_CP009687.1"/>
</dbReference>
<keyword evidence="3 9" id="KW-0028">Amino-acid biosynthesis</keyword>
<dbReference type="Proteomes" id="UP000035704">
    <property type="component" value="Chromosome"/>
</dbReference>
<dbReference type="InterPro" id="IPR001057">
    <property type="entry name" value="Glu/AcGlu_kinase"/>
</dbReference>
<feature type="binding site" evidence="9">
    <location>
        <position position="179"/>
    </location>
    <ligand>
        <name>substrate</name>
    </ligand>
</feature>
<evidence type="ECO:0000256" key="8">
    <source>
        <dbReference type="ARBA" id="ARBA00048141"/>
    </source>
</evidence>
<comment type="function">
    <text evidence="9">Catalyzes the ATP-dependent phosphorylation of N-acetyl-L-glutamate.</text>
</comment>
<dbReference type="OrthoDB" id="9803155at2"/>
<dbReference type="AlphaFoldDB" id="A0A0D8IDU6"/>
<evidence type="ECO:0000256" key="2">
    <source>
        <dbReference type="ARBA" id="ARBA00022571"/>
    </source>
</evidence>
<dbReference type="InterPro" id="IPR004662">
    <property type="entry name" value="AcgluKinase_fam"/>
</dbReference>
<dbReference type="Pfam" id="PF00696">
    <property type="entry name" value="AA_kinase"/>
    <property type="match status" value="1"/>
</dbReference>
<keyword evidence="6 9" id="KW-0418">Kinase</keyword>
<dbReference type="GO" id="GO:0005737">
    <property type="term" value="C:cytoplasm"/>
    <property type="evidence" value="ECO:0007669"/>
    <property type="project" value="UniProtKB-SubCell"/>
</dbReference>
<feature type="binding site" evidence="9">
    <location>
        <position position="87"/>
    </location>
    <ligand>
        <name>substrate</name>
    </ligand>
</feature>
<evidence type="ECO:0000256" key="7">
    <source>
        <dbReference type="ARBA" id="ARBA00022840"/>
    </source>
</evidence>
<proteinExistence type="inferred from homology"/>
<comment type="catalytic activity">
    <reaction evidence="8 9">
        <text>N-acetyl-L-glutamate + ATP = N-acetyl-L-glutamyl 5-phosphate + ADP</text>
        <dbReference type="Rhea" id="RHEA:14629"/>
        <dbReference type="ChEBI" id="CHEBI:30616"/>
        <dbReference type="ChEBI" id="CHEBI:44337"/>
        <dbReference type="ChEBI" id="CHEBI:57936"/>
        <dbReference type="ChEBI" id="CHEBI:456216"/>
        <dbReference type="EC" id="2.7.2.8"/>
    </reaction>
</comment>
<comment type="pathway">
    <text evidence="1 9">Amino-acid biosynthesis; L-arginine biosynthesis; N(2)-acetyl-L-ornithine from L-glutamate: step 2/4.</text>
</comment>
<dbReference type="GO" id="GO:0003991">
    <property type="term" value="F:acetylglutamate kinase activity"/>
    <property type="evidence" value="ECO:0007669"/>
    <property type="project" value="UniProtKB-UniRule"/>
</dbReference>
<dbReference type="PRINTS" id="PR00474">
    <property type="entry name" value="GLU5KINASE"/>
</dbReference>
<dbReference type="EMBL" id="CP009687">
    <property type="protein sequence ID" value="AKL94172.1"/>
    <property type="molecule type" value="Genomic_DNA"/>
</dbReference>
<dbReference type="STRING" id="84022.CACET_c06620"/>
<keyword evidence="11" id="KW-1185">Reference proteome</keyword>
<gene>
    <name evidence="10" type="primary">argB2</name>
    <name evidence="9" type="synonym">argB</name>
    <name evidence="10" type="ORF">CACET_c06620</name>
</gene>
<organism evidence="10 11">
    <name type="scientific">Clostridium aceticum</name>
    <dbReference type="NCBI Taxonomy" id="84022"/>
    <lineage>
        <taxon>Bacteria</taxon>
        <taxon>Bacillati</taxon>
        <taxon>Bacillota</taxon>
        <taxon>Clostridia</taxon>
        <taxon>Eubacteriales</taxon>
        <taxon>Clostridiaceae</taxon>
        <taxon>Clostridium</taxon>
    </lineage>
</organism>
<dbReference type="GO" id="GO:0042450">
    <property type="term" value="P:L-arginine biosynthetic process via ornithine"/>
    <property type="evidence" value="ECO:0007669"/>
    <property type="project" value="UniProtKB-UniRule"/>
</dbReference>
<evidence type="ECO:0000256" key="5">
    <source>
        <dbReference type="ARBA" id="ARBA00022741"/>
    </source>
</evidence>
<dbReference type="InterPro" id="IPR037528">
    <property type="entry name" value="ArgB"/>
</dbReference>